<gene>
    <name evidence="2" type="ORF">JOC74_001145</name>
</gene>
<name>A0ABS4CSV5_9BACI</name>
<evidence type="ECO:0000256" key="1">
    <source>
        <dbReference type="SAM" id="Phobius"/>
    </source>
</evidence>
<protein>
    <recommendedName>
        <fullName evidence="4">YkoS</fullName>
    </recommendedName>
</protein>
<dbReference type="RefSeq" id="WP_264080171.1">
    <property type="nucleotide sequence ID" value="NZ_JAFDST010000001.1"/>
</dbReference>
<feature type="transmembrane region" description="Helical" evidence="1">
    <location>
        <begin position="283"/>
        <end position="303"/>
    </location>
</feature>
<accession>A0ABS4CSV5</accession>
<feature type="transmembrane region" description="Helical" evidence="1">
    <location>
        <begin position="352"/>
        <end position="373"/>
    </location>
</feature>
<feature type="transmembrane region" description="Helical" evidence="1">
    <location>
        <begin position="103"/>
        <end position="125"/>
    </location>
</feature>
<keyword evidence="1" id="KW-0812">Transmembrane</keyword>
<reference evidence="2 3" key="1">
    <citation type="submission" date="2021-01" db="EMBL/GenBank/DDBJ databases">
        <title>Genomic Encyclopedia of Type Strains, Phase IV (KMG-IV): sequencing the most valuable type-strain genomes for metagenomic binning, comparative biology and taxonomic classification.</title>
        <authorList>
            <person name="Goeker M."/>
        </authorList>
    </citation>
    <scope>NUCLEOTIDE SEQUENCE [LARGE SCALE GENOMIC DNA]</scope>
    <source>
        <strain evidence="2 3">DSM 103394</strain>
    </source>
</reference>
<organism evidence="2 3">
    <name type="scientific">Bacillus capparidis</name>
    <dbReference type="NCBI Taxonomy" id="1840411"/>
    <lineage>
        <taxon>Bacteria</taxon>
        <taxon>Bacillati</taxon>
        <taxon>Bacillota</taxon>
        <taxon>Bacilli</taxon>
        <taxon>Bacillales</taxon>
        <taxon>Bacillaceae</taxon>
        <taxon>Bacillus</taxon>
    </lineage>
</organism>
<feature type="transmembrane region" description="Helical" evidence="1">
    <location>
        <begin position="223"/>
        <end position="242"/>
    </location>
</feature>
<feature type="transmembrane region" description="Helical" evidence="1">
    <location>
        <begin position="182"/>
        <end position="211"/>
    </location>
</feature>
<sequence length="566" mass="66046">MIQYLNEKLASVKNNENMLVTIAILLVLAWVAPYFILGQDAHMRVHDNLDSNLGWYKSLKDSGLLFGPLNAPFPQIFNGELSRDSFYSQFNGMVMLFSLLPPMVAYGASQLITRLGAFLGMYLLLRKYVIKGENQGIIRVGAAVTFALTPYWPSGMLSILGMPLALWAFLNIRRGEKLWKNYVVLTVLPFFSSFVLGFLFFLTFMGVFWLIDLLRSKKWNVRLIVAIGYMGILYLLLDYRLVASMFLPHETTNREVFYQSKLNFFETLRLVGKNYVIEHNQDLTVWGVIVLPLSLICLGMVIYKRNWKKHKLFIGLHILNIALSTWYAFWFFEGWQPLKEQVSILRSFNFARFHYLRPLILYTLFALSLRMVWNWGNFGKKLAVICVIAQVCVLLPFNEQITYKNEPSYRQFFAEKQFEEIKDYIGQPVGDYRVVSIGIHPVISQYNGFYTLDSYSNMYPLSYKQEFREIIAPELEKNRSLAEYYDYWGGRCYIFVDELGKHYMFSKHSDKRIEKLDLNTDKLKGMGGKYILSAVPIENAAENLLSLEKVFDEDSSYWKIYLYRVE</sequence>
<dbReference type="EMBL" id="JAFDST010000001">
    <property type="protein sequence ID" value="MBP1080657.1"/>
    <property type="molecule type" value="Genomic_DNA"/>
</dbReference>
<evidence type="ECO:0000313" key="2">
    <source>
        <dbReference type="EMBL" id="MBP1080657.1"/>
    </source>
</evidence>
<keyword evidence="3" id="KW-1185">Reference proteome</keyword>
<feature type="transmembrane region" description="Helical" evidence="1">
    <location>
        <begin position="312"/>
        <end position="332"/>
    </location>
</feature>
<keyword evidence="1" id="KW-1133">Transmembrane helix</keyword>
<feature type="transmembrane region" description="Helical" evidence="1">
    <location>
        <begin position="18"/>
        <end position="37"/>
    </location>
</feature>
<keyword evidence="1" id="KW-0472">Membrane</keyword>
<dbReference type="InterPro" id="IPR046107">
    <property type="entry name" value="DUF6044"/>
</dbReference>
<comment type="caution">
    <text evidence="2">The sequence shown here is derived from an EMBL/GenBank/DDBJ whole genome shotgun (WGS) entry which is preliminary data.</text>
</comment>
<evidence type="ECO:0000313" key="3">
    <source>
        <dbReference type="Proteomes" id="UP000674416"/>
    </source>
</evidence>
<evidence type="ECO:0008006" key="4">
    <source>
        <dbReference type="Google" id="ProtNLM"/>
    </source>
</evidence>
<proteinExistence type="predicted"/>
<dbReference type="Pfam" id="PF19510">
    <property type="entry name" value="DUF6044"/>
    <property type="match status" value="1"/>
</dbReference>
<feature type="transmembrane region" description="Helical" evidence="1">
    <location>
        <begin position="137"/>
        <end position="170"/>
    </location>
</feature>
<dbReference type="Proteomes" id="UP000674416">
    <property type="component" value="Unassembled WGS sequence"/>
</dbReference>